<name>A0ACC1MDP2_9HYPO</name>
<protein>
    <submittedName>
        <fullName evidence="1">Uncharacterized protein</fullName>
    </submittedName>
</protein>
<organism evidence="1 2">
    <name type="scientific">Zarea fungicola</name>
    <dbReference type="NCBI Taxonomy" id="93591"/>
    <lineage>
        <taxon>Eukaryota</taxon>
        <taxon>Fungi</taxon>
        <taxon>Dikarya</taxon>
        <taxon>Ascomycota</taxon>
        <taxon>Pezizomycotina</taxon>
        <taxon>Sordariomycetes</taxon>
        <taxon>Hypocreomycetidae</taxon>
        <taxon>Hypocreales</taxon>
        <taxon>Cordycipitaceae</taxon>
        <taxon>Zarea</taxon>
    </lineage>
</organism>
<keyword evidence="2" id="KW-1185">Reference proteome</keyword>
<evidence type="ECO:0000313" key="1">
    <source>
        <dbReference type="EMBL" id="KAJ2964727.1"/>
    </source>
</evidence>
<reference evidence="1" key="1">
    <citation type="submission" date="2022-08" db="EMBL/GenBank/DDBJ databases">
        <title>Genome Sequence of Lecanicillium fungicola.</title>
        <authorList>
            <person name="Buettner E."/>
        </authorList>
    </citation>
    <scope>NUCLEOTIDE SEQUENCE</scope>
    <source>
        <strain evidence="1">Babe33</strain>
    </source>
</reference>
<accession>A0ACC1MDP2</accession>
<comment type="caution">
    <text evidence="1">The sequence shown here is derived from an EMBL/GenBank/DDBJ whole genome shotgun (WGS) entry which is preliminary data.</text>
</comment>
<proteinExistence type="predicted"/>
<gene>
    <name evidence="1" type="ORF">NQ176_g10771</name>
</gene>
<sequence length="513" mass="58665">MRTVSQEWKAMPLERHAVAFPVASASAGNKRYDDFMVQLRALRRTPLHHVKAFQEPVSLLEYLANTRKLTNFAVQCNREWPCNHCLKRKVADKCRFALPATNAAAAVAAAESSTTSDSRKRQASPDETDNHVIATSDFQKGSLGYHTADLLATLGLEDKACLTKDAPDDNQYWTDVAACSALDRALRQFPKRHWVDSLLRVFFNNINNQFYILYPAAFFDEYQKWWTRVVEKRPVALQFTSLLFTVCACSIQHADESLAAIIERDMGEKIEILSEKFHNFARELGSVVPPGYSHLHSCQSMLHSSYWYISQGKYPEAWHALSAAARECQELVREKEPSFHALPSFEREMRRRLWCIIQILDWQISAGLARATIVNWAAVDVVLPALTMEAFSPSPMLHMKIQSQLISQLAKTYPSSKDVLKPSEIRQYQATVEAWAKVFPRVYAFDNPDTSKDVTNPWIVFNRFYLYTMAYFLLLASIRPVMLKGYTSALTKEERGLCVDAWRRPPLHDQLNL</sequence>
<dbReference type="EMBL" id="JANJQO010003126">
    <property type="protein sequence ID" value="KAJ2964727.1"/>
    <property type="molecule type" value="Genomic_DNA"/>
</dbReference>
<dbReference type="Proteomes" id="UP001143910">
    <property type="component" value="Unassembled WGS sequence"/>
</dbReference>
<evidence type="ECO:0000313" key="2">
    <source>
        <dbReference type="Proteomes" id="UP001143910"/>
    </source>
</evidence>